<reference evidence="5 6" key="1">
    <citation type="submission" date="2015-10" db="EMBL/GenBank/DDBJ databases">
        <title>Draft genomes sequences of Candida glabrata isolates 1A, 1B, 2A, 2B, 3A and 3B.</title>
        <authorList>
            <person name="Haavelsrud O.E."/>
            <person name="Gaustad P."/>
        </authorList>
    </citation>
    <scope>NUCLEOTIDE SEQUENCE [LARGE SCALE GENOMIC DNA]</scope>
    <source>
        <strain evidence="5">910700640</strain>
    </source>
</reference>
<accession>A0A0W0CDA2</accession>
<dbReference type="PANTHER" id="PTHR42760:SF133">
    <property type="entry name" value="3-OXOACYL-[ACYL-CARRIER-PROTEIN] REDUCTASE"/>
    <property type="match status" value="1"/>
</dbReference>
<dbReference type="Proteomes" id="UP000054886">
    <property type="component" value="Unassembled WGS sequence"/>
</dbReference>
<protein>
    <submittedName>
        <fullName evidence="5">3-oxoacyl-[acyl-carrier-protein] reductase</fullName>
    </submittedName>
</protein>
<dbReference type="Pfam" id="PF00106">
    <property type="entry name" value="adh_short"/>
    <property type="match status" value="1"/>
</dbReference>
<dbReference type="PROSITE" id="PS00061">
    <property type="entry name" value="ADH_SHORT"/>
    <property type="match status" value="1"/>
</dbReference>
<evidence type="ECO:0000256" key="3">
    <source>
        <dbReference type="ARBA" id="ARBA00023002"/>
    </source>
</evidence>
<dbReference type="VEuPathDB" id="FungiDB:GVI51_M12969"/>
<evidence type="ECO:0000256" key="4">
    <source>
        <dbReference type="RuleBase" id="RU000363"/>
    </source>
</evidence>
<dbReference type="InterPro" id="IPR020904">
    <property type="entry name" value="Sc_DH/Rdtase_CS"/>
</dbReference>
<sequence>MIEIPYAIVTGATGGVGKAIVRKLTREGVNCIAIGSSTDSITKKLRFGDDLLFTGPHHRNRAVALDLARWDGEFNHSAATIEGYIAEGNISTSNKELVLSDALAFDNNDSNRYTLRVLVNCAGITQASVGIRMSPNVISNMINVNFASAVYLSNYAARLQMKQKSRKRLDIINVSSILGGFADKRNFMIQGTSIYSATKAALSQFTRVYGKEVERLSINCHDIAPGLIPETDMIKNLPERAQENLLRTIDGEITTVDEVSEQVLRIYKES</sequence>
<dbReference type="VEuPathDB" id="FungiDB:B1J91_M13013g"/>
<evidence type="ECO:0000256" key="1">
    <source>
        <dbReference type="ARBA" id="ARBA00006484"/>
    </source>
</evidence>
<evidence type="ECO:0000313" key="5">
    <source>
        <dbReference type="EMBL" id="KTA97347.1"/>
    </source>
</evidence>
<dbReference type="PRINTS" id="PR00081">
    <property type="entry name" value="GDHRDH"/>
</dbReference>
<dbReference type="GO" id="GO:0016616">
    <property type="term" value="F:oxidoreductase activity, acting on the CH-OH group of donors, NAD or NADP as acceptor"/>
    <property type="evidence" value="ECO:0007669"/>
    <property type="project" value="TreeGrafter"/>
</dbReference>
<comment type="similarity">
    <text evidence="1 4">Belongs to the short-chain dehydrogenases/reductases (SDR) family.</text>
</comment>
<organism evidence="5 6">
    <name type="scientific">Candida glabrata</name>
    <name type="common">Yeast</name>
    <name type="synonym">Torulopsis glabrata</name>
    <dbReference type="NCBI Taxonomy" id="5478"/>
    <lineage>
        <taxon>Eukaryota</taxon>
        <taxon>Fungi</taxon>
        <taxon>Dikarya</taxon>
        <taxon>Ascomycota</taxon>
        <taxon>Saccharomycotina</taxon>
        <taxon>Saccharomycetes</taxon>
        <taxon>Saccharomycetales</taxon>
        <taxon>Saccharomycetaceae</taxon>
        <taxon>Nakaseomyces</taxon>
    </lineage>
</organism>
<keyword evidence="3" id="KW-0560">Oxidoreductase</keyword>
<keyword evidence="2" id="KW-0521">NADP</keyword>
<dbReference type="InterPro" id="IPR002347">
    <property type="entry name" value="SDR_fam"/>
</dbReference>
<gene>
    <name evidence="5" type="ORF">AO440_004411</name>
</gene>
<dbReference type="VEuPathDB" id="FungiDB:GWK60_M12925"/>
<dbReference type="VEuPathDB" id="FungiDB:CAGL0M13013g"/>
<dbReference type="InterPro" id="IPR036291">
    <property type="entry name" value="NAD(P)-bd_dom_sf"/>
</dbReference>
<dbReference type="Gene3D" id="3.40.50.720">
    <property type="entry name" value="NAD(P)-binding Rossmann-like Domain"/>
    <property type="match status" value="1"/>
</dbReference>
<dbReference type="GO" id="GO:0006633">
    <property type="term" value="P:fatty acid biosynthetic process"/>
    <property type="evidence" value="ECO:0007669"/>
    <property type="project" value="TreeGrafter"/>
</dbReference>
<comment type="caution">
    <text evidence="5">The sequence shown here is derived from an EMBL/GenBank/DDBJ whole genome shotgun (WGS) entry which is preliminary data.</text>
</comment>
<dbReference type="CDD" id="cd05233">
    <property type="entry name" value="SDR_c"/>
    <property type="match status" value="1"/>
</dbReference>
<proteinExistence type="inferred from homology"/>
<dbReference type="SUPFAM" id="SSF51735">
    <property type="entry name" value="NAD(P)-binding Rossmann-fold domains"/>
    <property type="match status" value="1"/>
</dbReference>
<evidence type="ECO:0000256" key="2">
    <source>
        <dbReference type="ARBA" id="ARBA00022857"/>
    </source>
</evidence>
<dbReference type="PRINTS" id="PR00080">
    <property type="entry name" value="SDRFAMILY"/>
</dbReference>
<dbReference type="PANTHER" id="PTHR42760">
    <property type="entry name" value="SHORT-CHAIN DEHYDROGENASES/REDUCTASES FAMILY MEMBER"/>
    <property type="match status" value="1"/>
</dbReference>
<evidence type="ECO:0000313" key="6">
    <source>
        <dbReference type="Proteomes" id="UP000054886"/>
    </source>
</evidence>
<dbReference type="AlphaFoldDB" id="A0A0W0CDA2"/>
<name>A0A0W0CDA2_CANGB</name>
<dbReference type="EMBL" id="LLZZ01000161">
    <property type="protein sequence ID" value="KTA97347.1"/>
    <property type="molecule type" value="Genomic_DNA"/>
</dbReference>
<dbReference type="GO" id="GO:0048038">
    <property type="term" value="F:quinone binding"/>
    <property type="evidence" value="ECO:0007669"/>
    <property type="project" value="TreeGrafter"/>
</dbReference>